<proteinExistence type="predicted"/>
<keyword evidence="1" id="KW-0812">Transmembrane</keyword>
<reference evidence="2" key="1">
    <citation type="journal article" date="2019" name="Toxins">
        <title>Detection of Abrin-Like and Prepropulchellin-Like Toxin Genes and Transcripts Using Whole Genome Sequencing and Full-Length Transcript Sequencing of Abrus precatorius.</title>
        <authorList>
            <person name="Hovde B.T."/>
            <person name="Daligault H.E."/>
            <person name="Hanschen E.R."/>
            <person name="Kunde Y.A."/>
            <person name="Johnson M.B."/>
            <person name="Starkenburg S.R."/>
            <person name="Johnson S.L."/>
        </authorList>
    </citation>
    <scope>NUCLEOTIDE SEQUENCE [LARGE SCALE GENOMIC DNA]</scope>
</reference>
<evidence type="ECO:0000313" key="3">
    <source>
        <dbReference type="RefSeq" id="XP_027338237.1"/>
    </source>
</evidence>
<keyword evidence="1" id="KW-0472">Membrane</keyword>
<evidence type="ECO:0000313" key="2">
    <source>
        <dbReference type="Proteomes" id="UP000694853"/>
    </source>
</evidence>
<dbReference type="KEGG" id="aprc:113852196"/>
<feature type="transmembrane region" description="Helical" evidence="1">
    <location>
        <begin position="36"/>
        <end position="58"/>
    </location>
</feature>
<keyword evidence="2" id="KW-1185">Reference proteome</keyword>
<dbReference type="Proteomes" id="UP000694853">
    <property type="component" value="Unplaced"/>
</dbReference>
<sequence>MMKQPEVWGHGSIAIFITIAAILVFGPFVMSPISPPGIPLLLVFPVVLAAIVIFLIVFSN</sequence>
<name>A0A8B8K387_ABRPR</name>
<dbReference type="RefSeq" id="XP_027338237.1">
    <property type="nucleotide sequence ID" value="XM_027482436.1"/>
</dbReference>
<reference evidence="3" key="2">
    <citation type="submission" date="2025-08" db="UniProtKB">
        <authorList>
            <consortium name="RefSeq"/>
        </authorList>
    </citation>
    <scope>IDENTIFICATION</scope>
    <source>
        <tissue evidence="3">Young leaves</tissue>
    </source>
</reference>
<keyword evidence="1" id="KW-1133">Transmembrane helix</keyword>
<feature type="transmembrane region" description="Helical" evidence="1">
    <location>
        <begin position="7"/>
        <end position="30"/>
    </location>
</feature>
<accession>A0A8B8K387</accession>
<dbReference type="AlphaFoldDB" id="A0A8B8K387"/>
<gene>
    <name evidence="3" type="primary">LOC113852196</name>
</gene>
<evidence type="ECO:0000256" key="1">
    <source>
        <dbReference type="SAM" id="Phobius"/>
    </source>
</evidence>
<organism evidence="2 3">
    <name type="scientific">Abrus precatorius</name>
    <name type="common">Indian licorice</name>
    <name type="synonym">Glycine abrus</name>
    <dbReference type="NCBI Taxonomy" id="3816"/>
    <lineage>
        <taxon>Eukaryota</taxon>
        <taxon>Viridiplantae</taxon>
        <taxon>Streptophyta</taxon>
        <taxon>Embryophyta</taxon>
        <taxon>Tracheophyta</taxon>
        <taxon>Spermatophyta</taxon>
        <taxon>Magnoliopsida</taxon>
        <taxon>eudicotyledons</taxon>
        <taxon>Gunneridae</taxon>
        <taxon>Pentapetalae</taxon>
        <taxon>rosids</taxon>
        <taxon>fabids</taxon>
        <taxon>Fabales</taxon>
        <taxon>Fabaceae</taxon>
        <taxon>Papilionoideae</taxon>
        <taxon>50 kb inversion clade</taxon>
        <taxon>NPAAA clade</taxon>
        <taxon>indigoferoid/millettioid clade</taxon>
        <taxon>Abreae</taxon>
        <taxon>Abrus</taxon>
    </lineage>
</organism>
<protein>
    <submittedName>
        <fullName evidence="3">Uncharacterized protein LOC113852196</fullName>
    </submittedName>
</protein>
<dbReference type="GeneID" id="113852196"/>